<accession>A0A480IN38</accession>
<sequence length="148" mass="15719">MGQRGQGGGQRDRHGSPQLPGSSNAPSPQGSSPQARSSPLGTAWGGCHWPGSWCRGRKGSSGKGAFSRSTPCSRSMQHWRESRVCSPRQSSGLSTSTTWAEHTTVSWPSCSSSCATWAGGPGVRSPPGAPRTLFPNPRRLRHPAEIWL</sequence>
<dbReference type="EMBL" id="DQIR01079649">
    <property type="protein sequence ID" value="HDA35125.1"/>
    <property type="molecule type" value="Transcribed_RNA"/>
</dbReference>
<feature type="compositionally biased region" description="Polar residues" evidence="1">
    <location>
        <begin position="67"/>
        <end position="76"/>
    </location>
</feature>
<evidence type="ECO:0000256" key="1">
    <source>
        <dbReference type="SAM" id="MobiDB-lite"/>
    </source>
</evidence>
<organism evidence="2">
    <name type="scientific">Sus scrofa</name>
    <name type="common">Pig</name>
    <dbReference type="NCBI Taxonomy" id="9823"/>
    <lineage>
        <taxon>Eukaryota</taxon>
        <taxon>Metazoa</taxon>
        <taxon>Chordata</taxon>
        <taxon>Craniata</taxon>
        <taxon>Vertebrata</taxon>
        <taxon>Euteleostomi</taxon>
        <taxon>Mammalia</taxon>
        <taxon>Eutheria</taxon>
        <taxon>Laurasiatheria</taxon>
        <taxon>Artiodactyla</taxon>
        <taxon>Suina</taxon>
        <taxon>Suidae</taxon>
        <taxon>Sus</taxon>
    </lineage>
</organism>
<feature type="compositionally biased region" description="Polar residues" evidence="1">
    <location>
        <begin position="87"/>
        <end position="97"/>
    </location>
</feature>
<reference evidence="2" key="1">
    <citation type="journal article" date="2019" name="PeerJ">
        <title>Genes of the pig, Sus scrofa, reconstructed with EvidentialGene.</title>
        <authorList>
            <person name="Gilbert D.G."/>
        </authorList>
    </citation>
    <scope>NUCLEOTIDE SEQUENCE</scope>
</reference>
<dbReference type="EMBL" id="DQIR01082569">
    <property type="protein sequence ID" value="HDA38045.1"/>
    <property type="molecule type" value="Transcribed_RNA"/>
</dbReference>
<feature type="region of interest" description="Disordered" evidence="1">
    <location>
        <begin position="57"/>
        <end position="97"/>
    </location>
</feature>
<evidence type="ECO:0000313" key="2">
    <source>
        <dbReference type="EMBL" id="HDA38045.1"/>
    </source>
</evidence>
<proteinExistence type="predicted"/>
<name>A0A480IN38_PIG</name>
<dbReference type="AlphaFoldDB" id="A0A480IN38"/>
<feature type="compositionally biased region" description="Polar residues" evidence="1">
    <location>
        <begin position="19"/>
        <end position="40"/>
    </location>
</feature>
<protein>
    <submittedName>
        <fullName evidence="2">Nuclear receptor-interacting protein 2</fullName>
    </submittedName>
</protein>
<keyword evidence="2" id="KW-0675">Receptor</keyword>
<feature type="region of interest" description="Disordered" evidence="1">
    <location>
        <begin position="1"/>
        <end position="44"/>
    </location>
</feature>